<dbReference type="Pfam" id="PF06605">
    <property type="entry name" value="Prophage_tail"/>
    <property type="match status" value="1"/>
</dbReference>
<geneLocation type="plasmid" evidence="2 3">
    <name>pG5MAi6_3</name>
</geneLocation>
<dbReference type="AlphaFoldDB" id="A0ABD7X4X3"/>
<sequence length="758" mass="85410">MDKMYIEDLNGEQYPLRAAVDRDRGVNGEKSISFPLYEEKWNEDYFKNIDTCWKVGFDGDDYEIVIPRVKARGNKAMWELKAVHRFFVDMRNNRKYETVSGSMTAQARLNFIFDGTGYNFVLVDSFAAQDMENFGDSDCLDLFQKALDQYEAEFEIKGKTVYWRNQIGQDTDFVYHRKLNLKDISMEKDSTNFSTYGMGFGKLKEVKDTLSSTSIPYKSRSNAYYIESGQNKLATETEGSTFLFTFKGTGFSFTTLAHFLGGKWEFKLDENTAKTISTYKDVVAEQQTYEIFRGLEDKTYNVTATFKGKDTNNPYTKGNDVKPHNYLLDGDIIHLYRSLVGNEMYECTAEYMSPLAAIPGIGIRHHPPIRDERYTKQDSLYKVVKKNVDESLIVSITVDISELRGQGFQGTPNEGDRIFIMDDRLSLNIETRIINISEKFDANGKLLSTQVTLSNKGIRDAYQSQLSNTVKQLQSILEGRMKIPYNVLDDAVKLATEALQKAQTELSFENGIVAVSKINPNLLVVVNSAGIGVSIDGGQTFENAITAFGINTNLLTAGAIHTNNIQIIGTEAYFFWDGNEFLAMDPNDQAKYVKITPGFIDIGGGAVRIRRKDGYVVVLDGIMQYDFSIRGMTPQYAASTVIQSGRSCYTEETTPTDFQAYLFRHQSRYLRVNVAMFTGGSGTAYMSVEQSYPEFTDKWKRWAMVANTNTDPSAEASGREMLIDLGVPDGGLTLIYLRLWASPGATAFGREVGIWQEG</sequence>
<name>A0ABD7X4X3_PRIAR</name>
<dbReference type="Proteomes" id="UP001220217">
    <property type="component" value="Plasmid pG5MAi6_3"/>
</dbReference>
<dbReference type="InterPro" id="IPR010572">
    <property type="entry name" value="Tail_dom"/>
</dbReference>
<evidence type="ECO:0000313" key="3">
    <source>
        <dbReference type="Proteomes" id="UP001220217"/>
    </source>
</evidence>
<protein>
    <submittedName>
        <fullName evidence="2">Phage tail protein</fullName>
    </submittedName>
</protein>
<proteinExistence type="predicted"/>
<evidence type="ECO:0000259" key="1">
    <source>
        <dbReference type="Pfam" id="PF06605"/>
    </source>
</evidence>
<evidence type="ECO:0000313" key="2">
    <source>
        <dbReference type="EMBL" id="WEA47292.1"/>
    </source>
</evidence>
<feature type="domain" description="Tail spike" evidence="1">
    <location>
        <begin position="87"/>
        <end position="456"/>
    </location>
</feature>
<dbReference type="Gene3D" id="2.60.120.260">
    <property type="entry name" value="Galactose-binding domain-like"/>
    <property type="match status" value="1"/>
</dbReference>
<dbReference type="EMBL" id="CP118721">
    <property type="protein sequence ID" value="WEA47292.1"/>
    <property type="molecule type" value="Genomic_DNA"/>
</dbReference>
<accession>A0ABD7X4X3</accession>
<reference evidence="2 3" key="1">
    <citation type="submission" date="2023-02" db="EMBL/GenBank/DDBJ databases">
        <title>Complete genome sequence of Priestia aryabhattai G5MAi6, a methanol-tolerant strain isolated from tap water in Hong Kong.</title>
        <authorList>
            <person name="Leung K.M."/>
            <person name="Lai G.K.K."/>
            <person name="Griffin S.D.J."/>
        </authorList>
    </citation>
    <scope>NUCLEOTIDE SEQUENCE [LARGE SCALE GENOMIC DNA]</scope>
    <source>
        <strain evidence="2 3">G5MAi6</strain>
        <plasmid evidence="2 3">pG5MAi6_3</plasmid>
    </source>
</reference>
<gene>
    <name evidence="2" type="ORF">PWO00_28365</name>
</gene>
<dbReference type="Gene3D" id="3.55.50.40">
    <property type="match status" value="1"/>
</dbReference>
<organism evidence="2 3">
    <name type="scientific">Priestia aryabhattai</name>
    <name type="common">Bacillus aryabhattai</name>
    <dbReference type="NCBI Taxonomy" id="412384"/>
    <lineage>
        <taxon>Bacteria</taxon>
        <taxon>Bacillati</taxon>
        <taxon>Bacillota</taxon>
        <taxon>Bacilli</taxon>
        <taxon>Bacillales</taxon>
        <taxon>Bacillaceae</taxon>
        <taxon>Priestia</taxon>
    </lineage>
</organism>
<keyword evidence="2" id="KW-0614">Plasmid</keyword>
<dbReference type="RefSeq" id="WP_275037792.1">
    <property type="nucleotide sequence ID" value="NZ_CP118721.1"/>
</dbReference>